<protein>
    <submittedName>
        <fullName evidence="2">Uncharacterized protein</fullName>
    </submittedName>
</protein>
<accession>A0ABV0S3M8</accession>
<reference evidence="2 3" key="1">
    <citation type="submission" date="2021-06" db="EMBL/GenBank/DDBJ databases">
        <authorList>
            <person name="Palmer J.M."/>
        </authorList>
    </citation>
    <scope>NUCLEOTIDE SEQUENCE [LARGE SCALE GENOMIC DNA]</scope>
    <source>
        <strain evidence="2 3">XC_2019</strain>
        <tissue evidence="2">Muscle</tissue>
    </source>
</reference>
<gene>
    <name evidence="2" type="ORF">XENOCAPTIV_022612</name>
</gene>
<dbReference type="Proteomes" id="UP001434883">
    <property type="component" value="Unassembled WGS sequence"/>
</dbReference>
<keyword evidence="1" id="KW-0812">Transmembrane</keyword>
<evidence type="ECO:0000313" key="2">
    <source>
        <dbReference type="EMBL" id="MEQ2214874.1"/>
    </source>
</evidence>
<name>A0ABV0S3M8_9TELE</name>
<keyword evidence="1" id="KW-1133">Transmembrane helix</keyword>
<organism evidence="2 3">
    <name type="scientific">Xenoophorus captivus</name>
    <dbReference type="NCBI Taxonomy" id="1517983"/>
    <lineage>
        <taxon>Eukaryota</taxon>
        <taxon>Metazoa</taxon>
        <taxon>Chordata</taxon>
        <taxon>Craniata</taxon>
        <taxon>Vertebrata</taxon>
        <taxon>Euteleostomi</taxon>
        <taxon>Actinopterygii</taxon>
        <taxon>Neopterygii</taxon>
        <taxon>Teleostei</taxon>
        <taxon>Neoteleostei</taxon>
        <taxon>Acanthomorphata</taxon>
        <taxon>Ovalentaria</taxon>
        <taxon>Atherinomorphae</taxon>
        <taxon>Cyprinodontiformes</taxon>
        <taxon>Goodeidae</taxon>
        <taxon>Xenoophorus</taxon>
    </lineage>
</organism>
<dbReference type="InterPro" id="IPR036918">
    <property type="entry name" value="Pyrv_Knase_C_sf"/>
</dbReference>
<evidence type="ECO:0000313" key="3">
    <source>
        <dbReference type="Proteomes" id="UP001434883"/>
    </source>
</evidence>
<keyword evidence="3" id="KW-1185">Reference proteome</keyword>
<keyword evidence="1" id="KW-0472">Membrane</keyword>
<feature type="transmembrane region" description="Helical" evidence="1">
    <location>
        <begin position="12"/>
        <end position="32"/>
    </location>
</feature>
<comment type="caution">
    <text evidence="2">The sequence shown here is derived from an EMBL/GenBank/DDBJ whole genome shotgun (WGS) entry which is preliminary data.</text>
</comment>
<sequence>MLWSYSPTGSPALSVTVSLAGLVFFNSCVFDFRCALFITSLPRTGIDVCFQVHARYSDVMTMPDSFIQRQQLDASMADTFLEHLCLLDIDQEPITARNTSIICTIGGCHNQPQTASLGFCFLAAVMAGFPSQQSCPAINVLAEFIGRELHL</sequence>
<evidence type="ECO:0000256" key="1">
    <source>
        <dbReference type="SAM" id="Phobius"/>
    </source>
</evidence>
<dbReference type="Gene3D" id="3.40.1380.20">
    <property type="entry name" value="Pyruvate kinase, C-terminal domain"/>
    <property type="match status" value="1"/>
</dbReference>
<dbReference type="EMBL" id="JAHRIN010067724">
    <property type="protein sequence ID" value="MEQ2214874.1"/>
    <property type="molecule type" value="Genomic_DNA"/>
</dbReference>
<proteinExistence type="predicted"/>